<dbReference type="EMBL" id="OV725079">
    <property type="protein sequence ID" value="CAH1395840.1"/>
    <property type="molecule type" value="Genomic_DNA"/>
</dbReference>
<gene>
    <name evidence="3" type="ORF">NEZAVI_LOCUS6042</name>
</gene>
<feature type="region of interest" description="Disordered" evidence="2">
    <location>
        <begin position="76"/>
        <end position="100"/>
    </location>
</feature>
<dbReference type="PROSITE" id="PS00233">
    <property type="entry name" value="CHIT_BIND_RR_1"/>
    <property type="match status" value="1"/>
</dbReference>
<evidence type="ECO:0000313" key="3">
    <source>
        <dbReference type="EMBL" id="CAH1395840.1"/>
    </source>
</evidence>
<protein>
    <submittedName>
        <fullName evidence="3">Uncharacterized protein</fullName>
    </submittedName>
</protein>
<dbReference type="PANTHER" id="PTHR12236:SF79">
    <property type="entry name" value="CUTICULAR PROTEIN 50CB-RELATED"/>
    <property type="match status" value="1"/>
</dbReference>
<organism evidence="3 4">
    <name type="scientific">Nezara viridula</name>
    <name type="common">Southern green stink bug</name>
    <name type="synonym">Cimex viridulus</name>
    <dbReference type="NCBI Taxonomy" id="85310"/>
    <lineage>
        <taxon>Eukaryota</taxon>
        <taxon>Metazoa</taxon>
        <taxon>Ecdysozoa</taxon>
        <taxon>Arthropoda</taxon>
        <taxon>Hexapoda</taxon>
        <taxon>Insecta</taxon>
        <taxon>Pterygota</taxon>
        <taxon>Neoptera</taxon>
        <taxon>Paraneoptera</taxon>
        <taxon>Hemiptera</taxon>
        <taxon>Heteroptera</taxon>
        <taxon>Panheteroptera</taxon>
        <taxon>Pentatomomorpha</taxon>
        <taxon>Pentatomoidea</taxon>
        <taxon>Pentatomidae</taxon>
        <taxon>Pentatominae</taxon>
        <taxon>Nezara</taxon>
    </lineage>
</organism>
<accession>A0A9P0H5J2</accession>
<evidence type="ECO:0000256" key="2">
    <source>
        <dbReference type="SAM" id="MobiDB-lite"/>
    </source>
</evidence>
<dbReference type="InterPro" id="IPR051217">
    <property type="entry name" value="Insect_Cuticle_Struc_Prot"/>
</dbReference>
<dbReference type="PANTHER" id="PTHR12236">
    <property type="entry name" value="STRUCTURAL CONTITUENT OF CUTICLE"/>
    <property type="match status" value="1"/>
</dbReference>
<dbReference type="InterPro" id="IPR000618">
    <property type="entry name" value="Insect_cuticle"/>
</dbReference>
<dbReference type="Proteomes" id="UP001152798">
    <property type="component" value="Chromosome 3"/>
</dbReference>
<dbReference type="GO" id="GO:0031012">
    <property type="term" value="C:extracellular matrix"/>
    <property type="evidence" value="ECO:0007669"/>
    <property type="project" value="TreeGrafter"/>
</dbReference>
<dbReference type="InterPro" id="IPR031311">
    <property type="entry name" value="CHIT_BIND_RR_consensus"/>
</dbReference>
<evidence type="ECO:0000256" key="1">
    <source>
        <dbReference type="ARBA" id="ARBA00022460"/>
    </source>
</evidence>
<evidence type="ECO:0000313" key="4">
    <source>
        <dbReference type="Proteomes" id="UP001152798"/>
    </source>
</evidence>
<dbReference type="Pfam" id="PF00379">
    <property type="entry name" value="Chitin_bind_4"/>
    <property type="match status" value="1"/>
</dbReference>
<keyword evidence="4" id="KW-1185">Reference proteome</keyword>
<feature type="region of interest" description="Disordered" evidence="2">
    <location>
        <begin position="129"/>
        <end position="148"/>
    </location>
</feature>
<reference evidence="3" key="1">
    <citation type="submission" date="2022-01" db="EMBL/GenBank/DDBJ databases">
        <authorList>
            <person name="King R."/>
        </authorList>
    </citation>
    <scope>NUCLEOTIDE SEQUENCE</scope>
</reference>
<dbReference type="GO" id="GO:0005615">
    <property type="term" value="C:extracellular space"/>
    <property type="evidence" value="ECO:0007669"/>
    <property type="project" value="TreeGrafter"/>
</dbReference>
<name>A0A9P0H5J2_NEZVI</name>
<keyword evidence="1" id="KW-0193">Cuticle</keyword>
<proteinExistence type="predicted"/>
<dbReference type="OrthoDB" id="6382199at2759"/>
<dbReference type="AlphaFoldDB" id="A0A9P0H5J2"/>
<dbReference type="GO" id="GO:0042302">
    <property type="term" value="F:structural constituent of cuticle"/>
    <property type="evidence" value="ECO:0007669"/>
    <property type="project" value="UniProtKB-KW"/>
</dbReference>
<sequence length="315" mass="35642">MNPLLAWLICGAGALEVGVPERFLPPRNYNPHPYTDPRAAIVQLRAIEDLPEHPYALFRRPPSRRDEDTAPIQFPKVPEAATPQPPPRLKPANVKHPLNVNRGRQFPPLLSLEQKQKKKYAFSYAVRDRSSGDDFSHSQARSGAQTKGEYRVKLPDGRTQIVSYTADHQGYRADVRYDEENFVEPPSTPVFKQSLYKPIYKPAQTIRPAYKAVYLDYDDLFPKPQREYTPIHEEDYGDVDANTVSTTPRYSNEAKAFTATATAKYIPSGTPRYVETFVANAVGSTPSSINTQQFYITTPSPSKYFVDADGQLFRQ</sequence>